<dbReference type="HOGENOM" id="CLU_2739623_0_0_1"/>
<keyword evidence="2" id="KW-1185">Reference proteome</keyword>
<evidence type="ECO:0000313" key="1">
    <source>
        <dbReference type="EMBL" id="EMC90919.1"/>
    </source>
</evidence>
<proteinExistence type="predicted"/>
<reference evidence="1 2" key="1">
    <citation type="journal article" date="2012" name="PLoS Pathog.">
        <title>Diverse lifestyles and strategies of plant pathogenesis encoded in the genomes of eighteen Dothideomycetes fungi.</title>
        <authorList>
            <person name="Ohm R.A."/>
            <person name="Feau N."/>
            <person name="Henrissat B."/>
            <person name="Schoch C.L."/>
            <person name="Horwitz B.A."/>
            <person name="Barry K.W."/>
            <person name="Condon B.J."/>
            <person name="Copeland A.C."/>
            <person name="Dhillon B."/>
            <person name="Glaser F."/>
            <person name="Hesse C.N."/>
            <person name="Kosti I."/>
            <person name="LaButti K."/>
            <person name="Lindquist E.A."/>
            <person name="Lucas S."/>
            <person name="Salamov A.A."/>
            <person name="Bradshaw R.E."/>
            <person name="Ciuffetti L."/>
            <person name="Hamelin R.C."/>
            <person name="Kema G.H.J."/>
            <person name="Lawrence C."/>
            <person name="Scott J.A."/>
            <person name="Spatafora J.W."/>
            <person name="Turgeon B.G."/>
            <person name="de Wit P.J.G.M."/>
            <person name="Zhong S."/>
            <person name="Goodwin S.B."/>
            <person name="Grigoriev I.V."/>
        </authorList>
    </citation>
    <scope>NUCLEOTIDE SEQUENCE [LARGE SCALE GENOMIC DNA]</scope>
    <source>
        <strain evidence="1 2">UAMH 10762</strain>
    </source>
</reference>
<evidence type="ECO:0000313" key="2">
    <source>
        <dbReference type="Proteomes" id="UP000011761"/>
    </source>
</evidence>
<sequence>MLDTSNANYVASWDCLTSHQVESCCGYVGLQQASSEGDHALLLWYAKFARFVRSPDADGVSLDTSSLLAWT</sequence>
<dbReference type="RefSeq" id="XP_007681855.1">
    <property type="nucleotide sequence ID" value="XM_007683665.1"/>
</dbReference>
<dbReference type="AlphaFoldDB" id="M2MWF8"/>
<accession>M2MWF8</accession>
<name>M2MWF8_BAUPA</name>
<dbReference type="GeneID" id="19108151"/>
<dbReference type="Proteomes" id="UP000011761">
    <property type="component" value="Unassembled WGS sequence"/>
</dbReference>
<dbReference type="EMBL" id="KB445565">
    <property type="protein sequence ID" value="EMC90919.1"/>
    <property type="molecule type" value="Genomic_DNA"/>
</dbReference>
<organism evidence="1 2">
    <name type="scientific">Baudoinia panamericana (strain UAMH 10762)</name>
    <name type="common">Angels' share fungus</name>
    <name type="synonym">Baudoinia compniacensis (strain UAMH 10762)</name>
    <dbReference type="NCBI Taxonomy" id="717646"/>
    <lineage>
        <taxon>Eukaryota</taxon>
        <taxon>Fungi</taxon>
        <taxon>Dikarya</taxon>
        <taxon>Ascomycota</taxon>
        <taxon>Pezizomycotina</taxon>
        <taxon>Dothideomycetes</taxon>
        <taxon>Dothideomycetidae</taxon>
        <taxon>Mycosphaerellales</taxon>
        <taxon>Teratosphaeriaceae</taxon>
        <taxon>Baudoinia</taxon>
    </lineage>
</organism>
<gene>
    <name evidence="1" type="ORF">BAUCODRAFT_127432</name>
</gene>
<protein>
    <submittedName>
        <fullName evidence="1">Uncharacterized protein</fullName>
    </submittedName>
</protein>
<dbReference type="KEGG" id="bcom:BAUCODRAFT_127432"/>